<dbReference type="PANTHER" id="PTHR43630:SF1">
    <property type="entry name" value="POLY-BETA-1,6-N-ACETYL-D-GLUCOSAMINE SYNTHASE"/>
    <property type="match status" value="1"/>
</dbReference>
<dbReference type="InterPro" id="IPR002509">
    <property type="entry name" value="NODB_dom"/>
</dbReference>
<dbReference type="InterPro" id="IPR001223">
    <property type="entry name" value="Glyco_hydro18_cat"/>
</dbReference>
<dbReference type="SUPFAM" id="SSF53448">
    <property type="entry name" value="Nucleotide-diphospho-sugar transferases"/>
    <property type="match status" value="1"/>
</dbReference>
<protein>
    <submittedName>
        <fullName evidence="8">Glycosyltransferase</fullName>
        <ecNumber evidence="8">2.4.-.-</ecNumber>
    </submittedName>
</protein>
<dbReference type="CDD" id="cd10962">
    <property type="entry name" value="CE4_GT2-like"/>
    <property type="match status" value="1"/>
</dbReference>
<dbReference type="Gene3D" id="3.20.20.80">
    <property type="entry name" value="Glycosidases"/>
    <property type="match status" value="1"/>
</dbReference>
<name>A0ABU8JEU9_9GAMM</name>
<dbReference type="RefSeq" id="WP_336808299.1">
    <property type="nucleotide sequence ID" value="NZ_JBBBNY010000010.1"/>
</dbReference>
<dbReference type="Pfam" id="PF00704">
    <property type="entry name" value="Glyco_hydro_18"/>
    <property type="match status" value="1"/>
</dbReference>
<evidence type="ECO:0000256" key="5">
    <source>
        <dbReference type="SAM" id="Phobius"/>
    </source>
</evidence>
<keyword evidence="3 8" id="KW-0808">Transferase</keyword>
<feature type="transmembrane region" description="Helical" evidence="5">
    <location>
        <begin position="1000"/>
        <end position="1021"/>
    </location>
</feature>
<evidence type="ECO:0000259" key="6">
    <source>
        <dbReference type="PROSITE" id="PS51677"/>
    </source>
</evidence>
<dbReference type="GO" id="GO:0016757">
    <property type="term" value="F:glycosyltransferase activity"/>
    <property type="evidence" value="ECO:0007669"/>
    <property type="project" value="UniProtKB-KW"/>
</dbReference>
<evidence type="ECO:0000256" key="4">
    <source>
        <dbReference type="ARBA" id="ARBA00023326"/>
    </source>
</evidence>
<keyword evidence="5" id="KW-0812">Transmembrane</keyword>
<dbReference type="EC" id="2.4.-.-" evidence="8"/>
<keyword evidence="4" id="KW-0119">Carbohydrate metabolism</keyword>
<feature type="domain" description="NodB homology" evidence="6">
    <location>
        <begin position="486"/>
        <end position="679"/>
    </location>
</feature>
<organism evidence="8 9">
    <name type="scientific">Fulvimonas yonginensis</name>
    <dbReference type="NCBI Taxonomy" id="1495200"/>
    <lineage>
        <taxon>Bacteria</taxon>
        <taxon>Pseudomonadati</taxon>
        <taxon>Pseudomonadota</taxon>
        <taxon>Gammaproteobacteria</taxon>
        <taxon>Lysobacterales</taxon>
        <taxon>Rhodanobacteraceae</taxon>
        <taxon>Fulvimonas</taxon>
    </lineage>
</organism>
<evidence type="ECO:0000256" key="2">
    <source>
        <dbReference type="ARBA" id="ARBA00022676"/>
    </source>
</evidence>
<feature type="transmembrane region" description="Helical" evidence="5">
    <location>
        <begin position="21"/>
        <end position="42"/>
    </location>
</feature>
<dbReference type="PANTHER" id="PTHR43630">
    <property type="entry name" value="POLY-BETA-1,6-N-ACETYL-D-GLUCOSAMINE SYNTHASE"/>
    <property type="match status" value="1"/>
</dbReference>
<dbReference type="InterPro" id="IPR017853">
    <property type="entry name" value="GH"/>
</dbReference>
<evidence type="ECO:0000313" key="9">
    <source>
        <dbReference type="Proteomes" id="UP001381174"/>
    </source>
</evidence>
<feature type="domain" description="GH18" evidence="7">
    <location>
        <begin position="111"/>
        <end position="419"/>
    </location>
</feature>
<keyword evidence="5" id="KW-0472">Membrane</keyword>
<gene>
    <name evidence="8" type="ORF">WAT24_12905</name>
</gene>
<dbReference type="Pfam" id="PF13641">
    <property type="entry name" value="Glyco_tranf_2_3"/>
    <property type="match status" value="1"/>
</dbReference>
<dbReference type="SUPFAM" id="SSF88713">
    <property type="entry name" value="Glycoside hydrolase/deacetylase"/>
    <property type="match status" value="1"/>
</dbReference>
<dbReference type="InterPro" id="IPR011330">
    <property type="entry name" value="Glyco_hydro/deAcase_b/a-brl"/>
</dbReference>
<dbReference type="InterPro" id="IPR029070">
    <property type="entry name" value="Chitinase_insertion_sf"/>
</dbReference>
<dbReference type="InterPro" id="IPR029044">
    <property type="entry name" value="Nucleotide-diphossugar_trans"/>
</dbReference>
<comment type="similarity">
    <text evidence="1">Belongs to the glycosyltransferase 2 family.</text>
</comment>
<evidence type="ECO:0000256" key="3">
    <source>
        <dbReference type="ARBA" id="ARBA00022679"/>
    </source>
</evidence>
<evidence type="ECO:0000256" key="1">
    <source>
        <dbReference type="ARBA" id="ARBA00006739"/>
    </source>
</evidence>
<dbReference type="Pfam" id="PF01522">
    <property type="entry name" value="Polysacc_deac_1"/>
    <property type="match status" value="1"/>
</dbReference>
<dbReference type="PROSITE" id="PS51677">
    <property type="entry name" value="NODB"/>
    <property type="match status" value="1"/>
</dbReference>
<accession>A0ABU8JEU9</accession>
<evidence type="ECO:0000259" key="7">
    <source>
        <dbReference type="PROSITE" id="PS51910"/>
    </source>
</evidence>
<dbReference type="SUPFAM" id="SSF51445">
    <property type="entry name" value="(Trans)glycosidases"/>
    <property type="match status" value="1"/>
</dbReference>
<evidence type="ECO:0000313" key="8">
    <source>
        <dbReference type="EMBL" id="MEI7037661.1"/>
    </source>
</evidence>
<sequence>MHRKPIFYDPTGRRASHVSRLGLALAVVSTLLVVACAVSLFVGPSLGALRLGRHEHGLHARAAAPQLVRPAEKLAAEVRARQRQLRHHAAASRGSLARTPPPSLDRPADRALAIGFYVNWDDSSYPALKRALPTLDWVIPSWLSVSGPDMALHTAIDPKALDLIRRTRPSMPILPLLQNAVNAQWDGPGLARLLADPARRRARISEIVGFLAAHGFQGITVDFEEVPPAAQPDLKAFLSELADAFEPHGWGIVLSVPFDDDSWDYKGYADLVDFELLMAYDQHWAGKDPGAIAGQDWFEQTLDKRMKELDPDQVLVALGSYGYDWAPGRATEALTFQDAMDRAGDAQATIEFDPDSNNPHYDYDEDDGTAHQVWFLDGVTAYNQVHAADGYKPWGYAVWRLGSEDPSIWSVLGRPYDAPAPQALGTIAAGQDIDIEGQGEVLQIAAAPSPGARSVEVDKDDGSIDDERYTALPSSYVIQRVGIAPRKIALTFDDGPDPEWTPQILDILKAKHVPATFFVIGENAEMSPRLVQREVDEGHDVGNHTFTHPNLGEMPPGLVALELNATQRLFEALTGRSMRLFRAPYFGDAEPTTADELVPIRIAQKLGYIAVGLHIDPDDWQRLPADQIVDSVLAQVAHQSPDRQSRVVLLHDGGGERSQTVAALPRIIDGLRAQGYQFVTVSELAGLSRDQAMPPLPPGSLARWADRSVFLTLGWFGHFLRALFLTAVLLGVARLLVLGGLAIVNRLRDRRRHVPAIDAPPRVSVLIPAYNEEKVIASSVHRILTSRHVDLEVVVVDDGSTDATAEVVAREFADEPRVTLIRIPNGGKANAVNTALRASHGEVVVALDADTQFEPHTIARLVRWFADPAVGAVAGNAKVGNRINLITLWQALEYVTAQNLERRALAALGTITVVPGAVGAWRRTALEALGGFPGDTLAEDQDLTLAVQKAGYRALFDSTAVAWTEAPDTARGLARQRFRWAFGTLQCLWKHRNATFNPRYGALGLVALPQVWLFQILFSVASPLVDLLMLWQLVATGLDYLQHHAQFNYANLEKMALFYAVFMAVDLAAGVLAFAMEKKEKWSLLWWLVLQRFGYRQLMYYVVVRSVWTAIRGPSVSWGKQERKATVHAMGQD</sequence>
<dbReference type="InterPro" id="IPR011583">
    <property type="entry name" value="Chitinase_II/V-like_cat"/>
</dbReference>
<dbReference type="Gene3D" id="3.10.50.10">
    <property type="match status" value="1"/>
</dbReference>
<reference evidence="8 9" key="1">
    <citation type="journal article" date="2014" name="Int. J. Syst. Evol. Microbiol.">
        <title>Fulvimonas yonginensis sp. nov., isolated from greenhouse soil, and emended description of the genus Fulvimonas.</title>
        <authorList>
            <person name="Ahn J.H."/>
            <person name="Kim S.J."/>
            <person name="Weon H.Y."/>
            <person name="Hong S.B."/>
            <person name="Seok S.J."/>
            <person name="Kwon S.W."/>
        </authorList>
    </citation>
    <scope>NUCLEOTIDE SEQUENCE [LARGE SCALE GENOMIC DNA]</scope>
    <source>
        <strain evidence="8 9">KACC 16952</strain>
    </source>
</reference>
<proteinExistence type="inferred from homology"/>
<dbReference type="EMBL" id="JBBBNY010000010">
    <property type="protein sequence ID" value="MEI7037661.1"/>
    <property type="molecule type" value="Genomic_DNA"/>
</dbReference>
<dbReference type="SMART" id="SM00636">
    <property type="entry name" value="Glyco_18"/>
    <property type="match status" value="1"/>
</dbReference>
<comment type="caution">
    <text evidence="8">The sequence shown here is derived from an EMBL/GenBank/DDBJ whole genome shotgun (WGS) entry which is preliminary data.</text>
</comment>
<keyword evidence="5" id="KW-1133">Transmembrane helix</keyword>
<dbReference type="Gene3D" id="3.90.550.10">
    <property type="entry name" value="Spore Coat Polysaccharide Biosynthesis Protein SpsA, Chain A"/>
    <property type="match status" value="1"/>
</dbReference>
<dbReference type="Gene3D" id="3.20.20.370">
    <property type="entry name" value="Glycoside hydrolase/deacetylase"/>
    <property type="match status" value="1"/>
</dbReference>
<keyword evidence="2 8" id="KW-0328">Glycosyltransferase</keyword>
<feature type="transmembrane region" description="Helical" evidence="5">
    <location>
        <begin position="722"/>
        <end position="744"/>
    </location>
</feature>
<keyword evidence="4" id="KW-0624">Polysaccharide degradation</keyword>
<dbReference type="PROSITE" id="PS51910">
    <property type="entry name" value="GH18_2"/>
    <property type="match status" value="1"/>
</dbReference>
<feature type="transmembrane region" description="Helical" evidence="5">
    <location>
        <begin position="1056"/>
        <end position="1076"/>
    </location>
</feature>
<dbReference type="Proteomes" id="UP001381174">
    <property type="component" value="Unassembled WGS sequence"/>
</dbReference>
<dbReference type="CDD" id="cd06423">
    <property type="entry name" value="CESA_like"/>
    <property type="match status" value="1"/>
</dbReference>
<keyword evidence="9" id="KW-1185">Reference proteome</keyword>